<dbReference type="InterPro" id="IPR038763">
    <property type="entry name" value="DHH_sf"/>
</dbReference>
<evidence type="ECO:0000256" key="1">
    <source>
        <dbReference type="ARBA" id="ARBA00005915"/>
    </source>
</evidence>
<protein>
    <recommendedName>
        <fullName evidence="2">Single-stranded-DNA-specific exonuclease RecJ</fullName>
    </recommendedName>
</protein>
<organism evidence="9 10">
    <name type="scientific">Peptoniphilus equinus</name>
    <dbReference type="NCBI Taxonomy" id="3016343"/>
    <lineage>
        <taxon>Bacteria</taxon>
        <taxon>Bacillati</taxon>
        <taxon>Bacillota</taxon>
        <taxon>Tissierellia</taxon>
        <taxon>Tissierellales</taxon>
        <taxon>Peptoniphilaceae</taxon>
        <taxon>Peptoniphilus</taxon>
    </lineage>
</organism>
<dbReference type="NCBIfam" id="TIGR00644">
    <property type="entry name" value="recJ"/>
    <property type="match status" value="1"/>
</dbReference>
<evidence type="ECO:0000313" key="10">
    <source>
        <dbReference type="Proteomes" id="UP001210339"/>
    </source>
</evidence>
<dbReference type="EMBL" id="CP115667">
    <property type="protein sequence ID" value="WBW50651.1"/>
    <property type="molecule type" value="Genomic_DNA"/>
</dbReference>
<evidence type="ECO:0000259" key="7">
    <source>
        <dbReference type="Pfam" id="PF02272"/>
    </source>
</evidence>
<name>A0ABY7QW44_9FIRM</name>
<keyword evidence="10" id="KW-1185">Reference proteome</keyword>
<dbReference type="InterPro" id="IPR004610">
    <property type="entry name" value="RecJ"/>
</dbReference>
<dbReference type="Gene3D" id="3.10.310.30">
    <property type="match status" value="1"/>
</dbReference>
<evidence type="ECO:0000259" key="8">
    <source>
        <dbReference type="Pfam" id="PF17768"/>
    </source>
</evidence>
<dbReference type="InterPro" id="IPR001667">
    <property type="entry name" value="DDH_dom"/>
</dbReference>
<dbReference type="InterPro" id="IPR041122">
    <property type="entry name" value="RecJ_OB"/>
</dbReference>
<keyword evidence="3" id="KW-0540">Nuclease</keyword>
<dbReference type="Pfam" id="PF02272">
    <property type="entry name" value="DHHA1"/>
    <property type="match status" value="1"/>
</dbReference>
<dbReference type="InterPro" id="IPR051673">
    <property type="entry name" value="SSDNA_exonuclease_RecJ"/>
</dbReference>
<keyword evidence="4" id="KW-0378">Hydrolase</keyword>
<evidence type="ECO:0000256" key="4">
    <source>
        <dbReference type="ARBA" id="ARBA00022801"/>
    </source>
</evidence>
<proteinExistence type="inferred from homology"/>
<dbReference type="RefSeq" id="WP_271192176.1">
    <property type="nucleotide sequence ID" value="NZ_CP115667.1"/>
</dbReference>
<feature type="domain" description="RecJ OB" evidence="8">
    <location>
        <begin position="455"/>
        <end position="575"/>
    </location>
</feature>
<dbReference type="PANTHER" id="PTHR30255:SF2">
    <property type="entry name" value="SINGLE-STRANDED-DNA-SPECIFIC EXONUCLEASE RECJ"/>
    <property type="match status" value="1"/>
</dbReference>
<sequence length="592" mass="66273">MKEREKWFIKGVKSQLNTESLPTYLRDILQRRGVDDDHLERFLNPSLEAMHSPIKLPDCIKGANLVMTAIEKKQRIRVVGDYDVDGVTATYILVRGLQILGANVDYVIPHRKKDGYGISEGIIDEALSENIDLIVTCDNGIAAADVIEKAIAGGMRVVVTDHHEVPHKDGHDLEPPADAIINPKLSRSKYPFSGICGAVVAYKFMAYLFMISGQDEAVFQNTFLPFAAIGTVCDVMELVDENRAIVALGLERLNQTEHIGLRAIKEACDIKGLIDAYHIGFIIGPTINSSGRLDHAARALDVLFEMDYTKALELAQDLRELNRERQKLTEESFEKVDGLIQQYHLDEKLRILIVKEPCLDESIIGIVAGRIKEKYHRPSVIITQGEMALKGSGRSIEAYDMFSEFSRHKALLQAFGGHKMACGLSIEADKLKEFIVAVNNAATLTSEDMVKEIRIDTLVRLNEVSQEMVQSLEQLKPFGNGNPKPLMVAKGCELYGVQVLGKNQNVIKFILRQGQTDCESIYFRKFSDFKDELCDGFEAQVVNQVLKGRQSLLMDVVFTPTVNEFRDKRTLQLKVTALRASKTGDKYDKSTH</sequence>
<dbReference type="Pfam" id="PF01368">
    <property type="entry name" value="DHH"/>
    <property type="match status" value="1"/>
</dbReference>
<accession>A0ABY7QW44</accession>
<dbReference type="Gene3D" id="3.90.1640.30">
    <property type="match status" value="1"/>
</dbReference>
<feature type="domain" description="DHHA1" evidence="7">
    <location>
        <begin position="356"/>
        <end position="441"/>
    </location>
</feature>
<evidence type="ECO:0000256" key="5">
    <source>
        <dbReference type="ARBA" id="ARBA00022839"/>
    </source>
</evidence>
<evidence type="ECO:0000259" key="6">
    <source>
        <dbReference type="Pfam" id="PF01368"/>
    </source>
</evidence>
<dbReference type="InterPro" id="IPR003156">
    <property type="entry name" value="DHHA1_dom"/>
</dbReference>
<comment type="similarity">
    <text evidence="1">Belongs to the RecJ family.</text>
</comment>
<dbReference type="Proteomes" id="UP001210339">
    <property type="component" value="Chromosome"/>
</dbReference>
<evidence type="ECO:0000256" key="3">
    <source>
        <dbReference type="ARBA" id="ARBA00022722"/>
    </source>
</evidence>
<keyword evidence="5 9" id="KW-0269">Exonuclease</keyword>
<evidence type="ECO:0000256" key="2">
    <source>
        <dbReference type="ARBA" id="ARBA00019841"/>
    </source>
</evidence>
<dbReference type="PANTHER" id="PTHR30255">
    <property type="entry name" value="SINGLE-STRANDED-DNA-SPECIFIC EXONUCLEASE RECJ"/>
    <property type="match status" value="1"/>
</dbReference>
<feature type="domain" description="DDH" evidence="6">
    <location>
        <begin position="75"/>
        <end position="231"/>
    </location>
</feature>
<dbReference type="Pfam" id="PF17768">
    <property type="entry name" value="RecJ_OB"/>
    <property type="match status" value="1"/>
</dbReference>
<dbReference type="GO" id="GO:0004527">
    <property type="term" value="F:exonuclease activity"/>
    <property type="evidence" value="ECO:0007669"/>
    <property type="project" value="UniProtKB-KW"/>
</dbReference>
<dbReference type="SUPFAM" id="SSF64182">
    <property type="entry name" value="DHH phosphoesterases"/>
    <property type="match status" value="1"/>
</dbReference>
<reference evidence="9 10" key="1">
    <citation type="submission" date="2023-01" db="EMBL/GenBank/DDBJ databases">
        <authorList>
            <person name="Lee S.H."/>
            <person name="Jung H.S."/>
            <person name="Yun J.U."/>
        </authorList>
    </citation>
    <scope>NUCLEOTIDE SEQUENCE [LARGE SCALE GENOMIC DNA]</scope>
    <source>
        <strain evidence="9 10">CBA3646</strain>
    </source>
</reference>
<gene>
    <name evidence="9" type="primary">recJ</name>
    <name evidence="9" type="ORF">O6R05_03635</name>
</gene>
<evidence type="ECO:0000313" key="9">
    <source>
        <dbReference type="EMBL" id="WBW50651.1"/>
    </source>
</evidence>